<dbReference type="AlphaFoldDB" id="A0A0H2SAA7"/>
<dbReference type="PANTHER" id="PTHR21310:SF48">
    <property type="entry name" value="AMINOGLYCOSIDE PHOSPHOTRANSFERASE DOMAIN-CONTAINING PROTEIN"/>
    <property type="match status" value="1"/>
</dbReference>
<feature type="domain" description="Aminoglycoside phosphotransferase" evidence="1">
    <location>
        <begin position="139"/>
        <end position="264"/>
    </location>
</feature>
<dbReference type="InterPro" id="IPR051678">
    <property type="entry name" value="AGP_Transferase"/>
</dbReference>
<dbReference type="Proteomes" id="UP000053477">
    <property type="component" value="Unassembled WGS sequence"/>
</dbReference>
<dbReference type="STRING" id="27342.A0A0H2SAA7"/>
<dbReference type="OrthoDB" id="8300194at2759"/>
<dbReference type="SUPFAM" id="SSF56112">
    <property type="entry name" value="Protein kinase-like (PK-like)"/>
    <property type="match status" value="1"/>
</dbReference>
<dbReference type="PANTHER" id="PTHR21310">
    <property type="entry name" value="AMINOGLYCOSIDE PHOSPHOTRANSFERASE-RELATED-RELATED"/>
    <property type="match status" value="1"/>
</dbReference>
<dbReference type="EMBL" id="KQ085953">
    <property type="protein sequence ID" value="KLO13806.1"/>
    <property type="molecule type" value="Genomic_DNA"/>
</dbReference>
<evidence type="ECO:0000313" key="2">
    <source>
        <dbReference type="EMBL" id="KLO13806.1"/>
    </source>
</evidence>
<evidence type="ECO:0000259" key="1">
    <source>
        <dbReference type="Pfam" id="PF01636"/>
    </source>
</evidence>
<keyword evidence="2" id="KW-0808">Transferase</keyword>
<protein>
    <submittedName>
        <fullName evidence="2">Kinase-like protein</fullName>
    </submittedName>
</protein>
<evidence type="ECO:0000313" key="3">
    <source>
        <dbReference type="Proteomes" id="UP000053477"/>
    </source>
</evidence>
<dbReference type="InterPro" id="IPR011009">
    <property type="entry name" value="Kinase-like_dom_sf"/>
</dbReference>
<dbReference type="Gene3D" id="3.90.1200.10">
    <property type="match status" value="1"/>
</dbReference>
<dbReference type="CDD" id="cd05120">
    <property type="entry name" value="APH_ChoK_like"/>
    <property type="match status" value="1"/>
</dbReference>
<keyword evidence="2" id="KW-0418">Kinase</keyword>
<dbReference type="InParanoid" id="A0A0H2SAA7"/>
<sequence length="300" mass="34334">MFKPSSTDSTSNPNALEGLATTLSNAVRLLNNIPASEKFTKADRQNAAALLARIYPEQLRAPISTATNDRDRGGANDEGCIAVTPERKYYEFNDVFIRRSLEPHEWVYNVLNEVAVPHIIEERMMNDVLCSIFVRQNTSIPVPKVLAAFHDNGRYYIIQERVEGIQLARLQSEADRQVVMKEVEGYVEVLHRLRSKRMGGVSGIISLPDRVARVDTKRVWNFRESEEEDFVFCHNDLSQYNILVDPETLKITAVLDWEYAGFYPEEFEGRFYKWPGCSAVLEGEEDDVPKLLETLEKWAI</sequence>
<gene>
    <name evidence="2" type="ORF">SCHPADRAFT_903781</name>
</gene>
<keyword evidence="3" id="KW-1185">Reference proteome</keyword>
<proteinExistence type="predicted"/>
<accession>A0A0H2SAA7</accession>
<organism evidence="2 3">
    <name type="scientific">Schizopora paradoxa</name>
    <dbReference type="NCBI Taxonomy" id="27342"/>
    <lineage>
        <taxon>Eukaryota</taxon>
        <taxon>Fungi</taxon>
        <taxon>Dikarya</taxon>
        <taxon>Basidiomycota</taxon>
        <taxon>Agaricomycotina</taxon>
        <taxon>Agaricomycetes</taxon>
        <taxon>Hymenochaetales</taxon>
        <taxon>Schizoporaceae</taxon>
        <taxon>Schizopora</taxon>
    </lineage>
</organism>
<dbReference type="Pfam" id="PF01636">
    <property type="entry name" value="APH"/>
    <property type="match status" value="1"/>
</dbReference>
<dbReference type="InterPro" id="IPR002575">
    <property type="entry name" value="Aminoglycoside_PTrfase"/>
</dbReference>
<reference evidence="2 3" key="1">
    <citation type="submission" date="2015-04" db="EMBL/GenBank/DDBJ databases">
        <title>Complete genome sequence of Schizopora paradoxa KUC8140, a cosmopolitan wood degrader in East Asia.</title>
        <authorList>
            <consortium name="DOE Joint Genome Institute"/>
            <person name="Min B."/>
            <person name="Park H."/>
            <person name="Jang Y."/>
            <person name="Kim J.-J."/>
            <person name="Kim K.H."/>
            <person name="Pangilinan J."/>
            <person name="Lipzen A."/>
            <person name="Riley R."/>
            <person name="Grigoriev I.V."/>
            <person name="Spatafora J.W."/>
            <person name="Choi I.-G."/>
        </authorList>
    </citation>
    <scope>NUCLEOTIDE SEQUENCE [LARGE SCALE GENOMIC DNA]</scope>
    <source>
        <strain evidence="2 3">KUC8140</strain>
    </source>
</reference>
<dbReference type="GO" id="GO:0016301">
    <property type="term" value="F:kinase activity"/>
    <property type="evidence" value="ECO:0007669"/>
    <property type="project" value="UniProtKB-KW"/>
</dbReference>
<name>A0A0H2SAA7_9AGAM</name>